<gene>
    <name evidence="1" type="ORF">I350_02673</name>
</gene>
<proteinExistence type="predicted"/>
<evidence type="ECO:0000313" key="2">
    <source>
        <dbReference type="Proteomes" id="UP000095149"/>
    </source>
</evidence>
<dbReference type="AlphaFoldDB" id="A0A1E3K7B2"/>
<dbReference type="Proteomes" id="UP000095149">
    <property type="component" value="Unassembled WGS sequence"/>
</dbReference>
<dbReference type="OrthoDB" id="2423954at2759"/>
<reference evidence="1 2" key="1">
    <citation type="submission" date="2016-06" db="EMBL/GenBank/DDBJ databases">
        <title>Evolution of pathogenesis and genome organization in the Tremellales.</title>
        <authorList>
            <person name="Cuomo C."/>
            <person name="Litvintseva A."/>
            <person name="Heitman J."/>
            <person name="Chen Y."/>
            <person name="Sun S."/>
            <person name="Springer D."/>
            <person name="Dromer F."/>
            <person name="Young S."/>
            <person name="Zeng Q."/>
            <person name="Chapman S."/>
            <person name="Gujja S."/>
            <person name="Saif S."/>
            <person name="Birren B."/>
        </authorList>
    </citation>
    <scope>NUCLEOTIDE SEQUENCE [LARGE SCALE GENOMIC DNA]</scope>
    <source>
        <strain evidence="1 2">CBS 6273</strain>
    </source>
</reference>
<comment type="caution">
    <text evidence="1">The sequence shown here is derived from an EMBL/GenBank/DDBJ whole genome shotgun (WGS) entry which is preliminary data.</text>
</comment>
<name>A0A1E3K7B2_9TREE</name>
<protein>
    <submittedName>
        <fullName evidence="1">Uncharacterized protein</fullName>
    </submittedName>
</protein>
<accession>A0A1E3K7B2</accession>
<sequence>MSTFITGRPVSKPEWEHFHRLEGVTTSIVIEPATEGKGELKLFVMKNKSHYNAFCKACVKAKKEILQGIIKSGQWKPSEELNAEVAKMGSVNTDVQRMAIHYKALSLVEPVGGVGERMLNHCKS</sequence>
<dbReference type="EMBL" id="MEKH01000004">
    <property type="protein sequence ID" value="ODO09074.1"/>
    <property type="molecule type" value="Genomic_DNA"/>
</dbReference>
<organism evidence="1 2">
    <name type="scientific">Cryptococcus amylolentus CBS 6273</name>
    <dbReference type="NCBI Taxonomy" id="1296118"/>
    <lineage>
        <taxon>Eukaryota</taxon>
        <taxon>Fungi</taxon>
        <taxon>Dikarya</taxon>
        <taxon>Basidiomycota</taxon>
        <taxon>Agaricomycotina</taxon>
        <taxon>Tremellomycetes</taxon>
        <taxon>Tremellales</taxon>
        <taxon>Cryptococcaceae</taxon>
        <taxon>Cryptococcus</taxon>
    </lineage>
</organism>
<evidence type="ECO:0000313" key="1">
    <source>
        <dbReference type="EMBL" id="ODO09074.1"/>
    </source>
</evidence>